<evidence type="ECO:0000313" key="8">
    <source>
        <dbReference type="Proteomes" id="UP000694414"/>
    </source>
</evidence>
<dbReference type="Proteomes" id="UP000694414">
    <property type="component" value="Unplaced"/>
</dbReference>
<evidence type="ECO:0000256" key="5">
    <source>
        <dbReference type="SAM" id="MobiDB-lite"/>
    </source>
</evidence>
<dbReference type="AlphaFoldDB" id="A0A8C8ZPF4"/>
<dbReference type="SUPFAM" id="SSF56112">
    <property type="entry name" value="Protein kinase-like (PK-like)"/>
    <property type="match status" value="1"/>
</dbReference>
<keyword evidence="3" id="KW-0418">Kinase</keyword>
<reference evidence="7" key="2">
    <citation type="submission" date="2025-09" db="UniProtKB">
        <authorList>
            <consortium name="Ensembl"/>
        </authorList>
    </citation>
    <scope>IDENTIFICATION</scope>
</reference>
<protein>
    <submittedName>
        <fullName evidence="7">NIMA related kinase 10</fullName>
    </submittedName>
</protein>
<feature type="domain" description="Protein kinase" evidence="6">
    <location>
        <begin position="1"/>
        <end position="94"/>
    </location>
</feature>
<keyword evidence="8" id="KW-1185">Reference proteome</keyword>
<evidence type="ECO:0000256" key="1">
    <source>
        <dbReference type="ARBA" id="ARBA00022679"/>
    </source>
</evidence>
<dbReference type="Ensembl" id="ENSPSMT00000020818.1">
    <property type="protein sequence ID" value="ENSPSMP00000017925.1"/>
    <property type="gene ID" value="ENSPSMG00000012674.1"/>
</dbReference>
<evidence type="ECO:0000313" key="7">
    <source>
        <dbReference type="Ensembl" id="ENSPSMP00000017925.1"/>
    </source>
</evidence>
<keyword evidence="4" id="KW-0067">ATP-binding</keyword>
<dbReference type="Pfam" id="PF00069">
    <property type="entry name" value="Pkinase"/>
    <property type="match status" value="1"/>
</dbReference>
<evidence type="ECO:0000256" key="3">
    <source>
        <dbReference type="ARBA" id="ARBA00022777"/>
    </source>
</evidence>
<reference evidence="7" key="1">
    <citation type="submission" date="2025-08" db="UniProtKB">
        <authorList>
            <consortium name="Ensembl"/>
        </authorList>
    </citation>
    <scope>IDENTIFICATION</scope>
</reference>
<keyword evidence="1" id="KW-0808">Transferase</keyword>
<evidence type="ECO:0000256" key="4">
    <source>
        <dbReference type="ARBA" id="ARBA00022840"/>
    </source>
</evidence>
<evidence type="ECO:0000259" key="6">
    <source>
        <dbReference type="PROSITE" id="PS50011"/>
    </source>
</evidence>
<accession>A0A8C8ZPF4</accession>
<dbReference type="InterPro" id="IPR050660">
    <property type="entry name" value="NEK_Ser/Thr_kinase"/>
</dbReference>
<sequence>PEVLKSEPYGEKADVWAAGCILYQMATLNPPFYSTNMLSLATKIVEAVYEPVPEGIYSEKVTDTISRCLTADPEARPDIVEVSSMISDVMMKYLDNLSTSQLALEKKLERERRRTQRYFMEANRNAVICHHELALLSHETFEKASLSSSSSGAASLKSELSESADLPPEGFQAPGGKEEDRACDEILSDDNFNLDNIEKDMYSELDDELDVSDNSSSSSSSPLKESTFSILKRSFSASGGERQSQIRYNLSPTASAGIAVSQRKVRQISDPIQQILIQLHKIIYITQLPPALHHNLKRRIIERFKKSLFSQQSNPCNLKSEIKKLSQGSPEPIEPNFFTADYHLLHHSLGGNNLFPNDQSGNEVLEESGYYNFTSNRYHSYPWGTKNHPTKR</sequence>
<dbReference type="GeneTree" id="ENSGT00940000161037"/>
<dbReference type="InterPro" id="IPR000719">
    <property type="entry name" value="Prot_kinase_dom"/>
</dbReference>
<dbReference type="GO" id="GO:0004674">
    <property type="term" value="F:protein serine/threonine kinase activity"/>
    <property type="evidence" value="ECO:0007669"/>
    <property type="project" value="TreeGrafter"/>
</dbReference>
<dbReference type="PANTHER" id="PTHR43671">
    <property type="entry name" value="SERINE/THREONINE-PROTEIN KINASE NEK"/>
    <property type="match status" value="1"/>
</dbReference>
<dbReference type="PROSITE" id="PS50011">
    <property type="entry name" value="PROTEIN_KINASE_DOM"/>
    <property type="match status" value="1"/>
</dbReference>
<proteinExistence type="predicted"/>
<dbReference type="Gene3D" id="1.10.510.10">
    <property type="entry name" value="Transferase(Phosphotransferase) domain 1"/>
    <property type="match status" value="1"/>
</dbReference>
<organism evidence="7 8">
    <name type="scientific">Prolemur simus</name>
    <name type="common">Greater bamboo lemur</name>
    <name type="synonym">Hapalemur simus</name>
    <dbReference type="NCBI Taxonomy" id="1328070"/>
    <lineage>
        <taxon>Eukaryota</taxon>
        <taxon>Metazoa</taxon>
        <taxon>Chordata</taxon>
        <taxon>Craniata</taxon>
        <taxon>Vertebrata</taxon>
        <taxon>Euteleostomi</taxon>
        <taxon>Mammalia</taxon>
        <taxon>Eutheria</taxon>
        <taxon>Euarchontoglires</taxon>
        <taxon>Primates</taxon>
        <taxon>Strepsirrhini</taxon>
        <taxon>Lemuriformes</taxon>
        <taxon>Lemuridae</taxon>
        <taxon>Prolemur</taxon>
    </lineage>
</organism>
<name>A0A8C8ZPF4_PROSS</name>
<dbReference type="GO" id="GO:0005524">
    <property type="term" value="F:ATP binding"/>
    <property type="evidence" value="ECO:0007669"/>
    <property type="project" value="UniProtKB-KW"/>
</dbReference>
<feature type="region of interest" description="Disordered" evidence="5">
    <location>
        <begin position="156"/>
        <end position="180"/>
    </location>
</feature>
<dbReference type="InterPro" id="IPR011009">
    <property type="entry name" value="Kinase-like_dom_sf"/>
</dbReference>
<evidence type="ECO:0000256" key="2">
    <source>
        <dbReference type="ARBA" id="ARBA00022741"/>
    </source>
</evidence>
<gene>
    <name evidence="7" type="primary">NEK10</name>
</gene>
<keyword evidence="2" id="KW-0547">Nucleotide-binding</keyword>
<dbReference type="PANTHER" id="PTHR43671:SF92">
    <property type="entry name" value="SERINE_THREONINE-PROTEIN KINASE NEK10"/>
    <property type="match status" value="1"/>
</dbReference>
<dbReference type="GO" id="GO:1902749">
    <property type="term" value="P:regulation of cell cycle G2/M phase transition"/>
    <property type="evidence" value="ECO:0007669"/>
    <property type="project" value="TreeGrafter"/>
</dbReference>